<protein>
    <submittedName>
        <fullName evidence="2">Uncharacterized protein</fullName>
    </submittedName>
</protein>
<keyword evidence="3" id="KW-1185">Reference proteome</keyword>
<organism evidence="2 3">
    <name type="scientific">[Mycobacterium] nativiensis</name>
    <dbReference type="NCBI Taxonomy" id="2855503"/>
    <lineage>
        <taxon>Bacteria</taxon>
        <taxon>Bacillati</taxon>
        <taxon>Actinomycetota</taxon>
        <taxon>Actinomycetes</taxon>
        <taxon>Mycobacteriales</taxon>
        <taxon>Mycobacteriaceae</taxon>
        <taxon>Mycolicibacter</taxon>
    </lineage>
</organism>
<keyword evidence="1" id="KW-0472">Membrane</keyword>
<sequence length="145" mass="15604">MPTPLTKSERAQRTRAFARVLGPYIAVVTSIVAIRAGSIGEQLSSFSTDPMWPWVLGALLFGGGLFIIAFHQFWRSVAAVIVSLFGWFLLLRGFVLLAAPQLIINGAESATTTSNAGLVVVRLGFGLLAACGAYLTYVGWRKKSD</sequence>
<evidence type="ECO:0000256" key="1">
    <source>
        <dbReference type="SAM" id="Phobius"/>
    </source>
</evidence>
<dbReference type="EMBL" id="JAYJJU010000011">
    <property type="protein sequence ID" value="MEB3032531.1"/>
    <property type="molecule type" value="Genomic_DNA"/>
</dbReference>
<keyword evidence="1" id="KW-0812">Transmembrane</keyword>
<reference evidence="2 3" key="1">
    <citation type="submission" date="2023-12" db="EMBL/GenBank/DDBJ databases">
        <title>Description of new species of Mycobacterium terrae complex isolated from sewage at the Sao Paulo Zoological Park Foundation in Brazil.</title>
        <authorList>
            <person name="Romagnoli C.L."/>
            <person name="Conceicao E.C."/>
            <person name="Machado E."/>
            <person name="Barreto L.B.P.F."/>
            <person name="Sharma A."/>
            <person name="Silva N.M."/>
            <person name="Marques L.E."/>
            <person name="Juliana M.A."/>
            <person name="Lourenco M.C.S."/>
            <person name="Digiampietri L.A."/>
            <person name="Suffys P.N."/>
            <person name="Viana-Niero C."/>
        </authorList>
    </citation>
    <scope>NUCLEOTIDE SEQUENCE [LARGE SCALE GENOMIC DNA]</scope>
    <source>
        <strain evidence="2 3">MYC340</strain>
    </source>
</reference>
<dbReference type="Proteomes" id="UP001298593">
    <property type="component" value="Unassembled WGS sequence"/>
</dbReference>
<feature type="transmembrane region" description="Helical" evidence="1">
    <location>
        <begin position="77"/>
        <end position="99"/>
    </location>
</feature>
<proteinExistence type="predicted"/>
<evidence type="ECO:0000313" key="3">
    <source>
        <dbReference type="Proteomes" id="UP001298593"/>
    </source>
</evidence>
<accession>A0ABU5XZV7</accession>
<name>A0ABU5XZV7_9MYCO</name>
<dbReference type="RefSeq" id="WP_224975153.1">
    <property type="nucleotide sequence ID" value="NZ_JAYJJU010000011.1"/>
</dbReference>
<gene>
    <name evidence="2" type="ORF">KV113_13295</name>
</gene>
<keyword evidence="1" id="KW-1133">Transmembrane helix</keyword>
<comment type="caution">
    <text evidence="2">The sequence shown here is derived from an EMBL/GenBank/DDBJ whole genome shotgun (WGS) entry which is preliminary data.</text>
</comment>
<feature type="transmembrane region" description="Helical" evidence="1">
    <location>
        <begin position="51"/>
        <end position="70"/>
    </location>
</feature>
<feature type="transmembrane region" description="Helical" evidence="1">
    <location>
        <begin position="21"/>
        <end position="39"/>
    </location>
</feature>
<feature type="transmembrane region" description="Helical" evidence="1">
    <location>
        <begin position="119"/>
        <end position="140"/>
    </location>
</feature>
<evidence type="ECO:0000313" key="2">
    <source>
        <dbReference type="EMBL" id="MEB3032531.1"/>
    </source>
</evidence>